<dbReference type="Gene3D" id="3.30.200.20">
    <property type="entry name" value="Phosphorylase Kinase, domain 1"/>
    <property type="match status" value="1"/>
</dbReference>
<dbReference type="Gene3D" id="3.90.1200.10">
    <property type="match status" value="1"/>
</dbReference>
<dbReference type="PANTHER" id="PTHR21310:SF42">
    <property type="entry name" value="BIFUNCTIONAL AAC_APH"/>
    <property type="match status" value="1"/>
</dbReference>
<reference evidence="2 3" key="1">
    <citation type="submission" date="2015-05" db="EMBL/GenBank/DDBJ databases">
        <title>Whole genome sequence and identification of bacterial endophytes from Costus igneus.</title>
        <authorList>
            <person name="Lee Y.P."/>
            <person name="Gan H.M."/>
            <person name="Eng W."/>
            <person name="Wheatley M.S."/>
            <person name="Caraballo A."/>
            <person name="Polter S."/>
            <person name="Savka M.A."/>
            <person name="Hudson A.O."/>
        </authorList>
    </citation>
    <scope>NUCLEOTIDE SEQUENCE [LARGE SCALE GENOMIC DNA]</scope>
    <source>
        <strain evidence="2 3">RIT379</strain>
    </source>
</reference>
<comment type="caution">
    <text evidence="2">The sequence shown here is derived from an EMBL/GenBank/DDBJ whole genome shotgun (WGS) entry which is preliminary data.</text>
</comment>
<dbReference type="Pfam" id="PF01636">
    <property type="entry name" value="APH"/>
    <property type="match status" value="1"/>
</dbReference>
<dbReference type="InterPro" id="IPR002575">
    <property type="entry name" value="Aminoglycoside_PTrfase"/>
</dbReference>
<gene>
    <name evidence="2" type="ORF">ABW02_13885</name>
</gene>
<accession>A0A0J1LAG9</accession>
<dbReference type="InterPro" id="IPR011009">
    <property type="entry name" value="Kinase-like_dom_sf"/>
</dbReference>
<dbReference type="PANTHER" id="PTHR21310">
    <property type="entry name" value="AMINOGLYCOSIDE PHOSPHOTRANSFERASE-RELATED-RELATED"/>
    <property type="match status" value="1"/>
</dbReference>
<proteinExistence type="predicted"/>
<feature type="domain" description="Aminoglycoside phosphotransferase" evidence="1">
    <location>
        <begin position="31"/>
        <end position="252"/>
    </location>
</feature>
<evidence type="ECO:0000259" key="1">
    <source>
        <dbReference type="Pfam" id="PF01636"/>
    </source>
</evidence>
<dbReference type="RefSeq" id="WP_047942833.1">
    <property type="nucleotide sequence ID" value="NZ_CP053989.1"/>
</dbReference>
<evidence type="ECO:0000313" key="3">
    <source>
        <dbReference type="Proteomes" id="UP000036045"/>
    </source>
</evidence>
<dbReference type="SUPFAM" id="SSF56112">
    <property type="entry name" value="Protein kinase-like (PK-like)"/>
    <property type="match status" value="1"/>
</dbReference>
<dbReference type="OrthoDB" id="3806873at2"/>
<protein>
    <recommendedName>
        <fullName evidence="1">Aminoglycoside phosphotransferase domain-containing protein</fullName>
    </recommendedName>
</protein>
<name>A0A0J1LAG9_NIACI</name>
<sequence>MPNIWDPEYTITKEQASQLVEEQFPISVYSIREIGEGFDNTILLVNDCYTFRFPRREIAVKLLTSEWELLRIIADQLPIPIPKPVYIGSASRVFPRIFIGYEHLPGNTPEGLTNKERIQMAKPLARFLKKLHSFSTEQFKLVPYDEFDRLHIDKRKSRLIDSIKKLRMHEDIALFHLVEDYAKKLTHIAVPTVHVLTHGDLHIRNMLINEKKELTGIIDWGDTHIGHPAVDLSIAYSLCPSEGRKQFFTNYGEVDDTTLKLAQFKAIFTTVTLLIYSIDKKDWELYQEGKISLSFALMGEN</sequence>
<evidence type="ECO:0000313" key="2">
    <source>
        <dbReference type="EMBL" id="KLV25910.1"/>
    </source>
</evidence>
<dbReference type="EMBL" id="LDPH01000012">
    <property type="protein sequence ID" value="KLV25910.1"/>
    <property type="molecule type" value="Genomic_DNA"/>
</dbReference>
<dbReference type="Proteomes" id="UP000036045">
    <property type="component" value="Unassembled WGS sequence"/>
</dbReference>
<dbReference type="AlphaFoldDB" id="A0A0J1LAG9"/>
<dbReference type="InterPro" id="IPR051678">
    <property type="entry name" value="AGP_Transferase"/>
</dbReference>
<organism evidence="2 3">
    <name type="scientific">Niallia circulans</name>
    <name type="common">Bacillus circulans</name>
    <dbReference type="NCBI Taxonomy" id="1397"/>
    <lineage>
        <taxon>Bacteria</taxon>
        <taxon>Bacillati</taxon>
        <taxon>Bacillota</taxon>
        <taxon>Bacilli</taxon>
        <taxon>Bacillales</taxon>
        <taxon>Bacillaceae</taxon>
        <taxon>Niallia</taxon>
    </lineage>
</organism>
<dbReference type="GeneID" id="56348304"/>
<keyword evidence="3" id="KW-1185">Reference proteome</keyword>
<dbReference type="PATRIC" id="fig|1397.4.peg.918"/>